<dbReference type="AlphaFoldDB" id="A0A5R9C700"/>
<dbReference type="PROSITE" id="PS01228">
    <property type="entry name" value="COF_1"/>
    <property type="match status" value="1"/>
</dbReference>
<dbReference type="Gene3D" id="3.30.1240.10">
    <property type="match status" value="1"/>
</dbReference>
<evidence type="ECO:0000313" key="1">
    <source>
        <dbReference type="EMBL" id="TLQ08795.1"/>
    </source>
</evidence>
<dbReference type="STRING" id="191770.SAMN04488013_10464"/>
<dbReference type="PANTHER" id="PTHR10000:SF25">
    <property type="entry name" value="PHOSPHATASE YKRA-RELATED"/>
    <property type="match status" value="1"/>
</dbReference>
<dbReference type="PANTHER" id="PTHR10000">
    <property type="entry name" value="PHOSPHOSERINE PHOSPHATASE"/>
    <property type="match status" value="1"/>
</dbReference>
<comment type="caution">
    <text evidence="1">The sequence shown here is derived from an EMBL/GenBank/DDBJ whole genome shotgun (WGS) entry which is preliminary data.</text>
</comment>
<dbReference type="InterPro" id="IPR023214">
    <property type="entry name" value="HAD_sf"/>
</dbReference>
<dbReference type="PROSITE" id="PS01229">
    <property type="entry name" value="COF_2"/>
    <property type="match status" value="1"/>
</dbReference>
<dbReference type="NCBIfam" id="TIGR01484">
    <property type="entry name" value="HAD-SF-IIB"/>
    <property type="match status" value="1"/>
</dbReference>
<dbReference type="InterPro" id="IPR006379">
    <property type="entry name" value="HAD-SF_hydro_IIB"/>
</dbReference>
<dbReference type="SFLD" id="SFLDG01140">
    <property type="entry name" value="C2.B:_Phosphomannomutase_and_P"/>
    <property type="match status" value="1"/>
</dbReference>
<dbReference type="EMBL" id="VBTE01000005">
    <property type="protein sequence ID" value="TLQ08795.1"/>
    <property type="molecule type" value="Genomic_DNA"/>
</dbReference>
<dbReference type="NCBIfam" id="TIGR00099">
    <property type="entry name" value="Cof-subfamily"/>
    <property type="match status" value="1"/>
</dbReference>
<dbReference type="GO" id="GO:0016791">
    <property type="term" value="F:phosphatase activity"/>
    <property type="evidence" value="ECO:0007669"/>
    <property type="project" value="TreeGrafter"/>
</dbReference>
<proteinExistence type="predicted"/>
<dbReference type="OrthoDB" id="9810101at2"/>
<organism evidence="1 2">
    <name type="scientific">Marinilactibacillus psychrotolerans</name>
    <dbReference type="NCBI Taxonomy" id="191770"/>
    <lineage>
        <taxon>Bacteria</taxon>
        <taxon>Bacillati</taxon>
        <taxon>Bacillota</taxon>
        <taxon>Bacilli</taxon>
        <taxon>Lactobacillales</taxon>
        <taxon>Carnobacteriaceae</taxon>
        <taxon>Marinilactibacillus</taxon>
    </lineage>
</organism>
<name>A0A5R9C700_9LACT</name>
<dbReference type="Pfam" id="PF08282">
    <property type="entry name" value="Hydrolase_3"/>
    <property type="match status" value="1"/>
</dbReference>
<dbReference type="GO" id="GO:0005829">
    <property type="term" value="C:cytosol"/>
    <property type="evidence" value="ECO:0007669"/>
    <property type="project" value="TreeGrafter"/>
</dbReference>
<sequence length="268" mass="30403">MKLVRFEDKVLEPKALVFFDLDGTLLNNHSELDQDVIEALEKLKVNGGVPFISTGRSHLQVEHVLKETAIDSFISLNGQYIQYEGQDIYEGIFDQSLLDRIQSKVEETDISVAYYSKDGFRITRKDKNSTEAYEFIHTEVPKVDQEYKNHHEILMALLFTENTTLDAEFLEEFPELSFYRNSPFSIDTILKENSKAIGINRLVNKLGFEEIPTYAFGDGPNDLEMLKEVDYSVAMENGTAEVKAVADYIAKSNINGGIVDGLKHFGLI</sequence>
<dbReference type="InterPro" id="IPR000150">
    <property type="entry name" value="Cof"/>
</dbReference>
<protein>
    <submittedName>
        <fullName evidence="1">Cof-type HAD-IIB family hydrolase</fullName>
    </submittedName>
</protein>
<accession>A0A5R9C700</accession>
<dbReference type="GO" id="GO:0000287">
    <property type="term" value="F:magnesium ion binding"/>
    <property type="evidence" value="ECO:0007669"/>
    <property type="project" value="TreeGrafter"/>
</dbReference>
<dbReference type="SFLD" id="SFLDS00003">
    <property type="entry name" value="Haloacid_Dehalogenase"/>
    <property type="match status" value="1"/>
</dbReference>
<keyword evidence="1" id="KW-0378">Hydrolase</keyword>
<dbReference type="SUPFAM" id="SSF56784">
    <property type="entry name" value="HAD-like"/>
    <property type="match status" value="1"/>
</dbReference>
<dbReference type="Gene3D" id="3.40.50.1000">
    <property type="entry name" value="HAD superfamily/HAD-like"/>
    <property type="match status" value="1"/>
</dbReference>
<evidence type="ECO:0000313" key="2">
    <source>
        <dbReference type="Proteomes" id="UP000307201"/>
    </source>
</evidence>
<dbReference type="InterPro" id="IPR036412">
    <property type="entry name" value="HAD-like_sf"/>
</dbReference>
<gene>
    <name evidence="1" type="ORF">FEZ48_02610</name>
</gene>
<reference evidence="1 2" key="1">
    <citation type="submission" date="2019-05" db="EMBL/GenBank/DDBJ databases">
        <title>The metagenome of a microbial culture collection derived from dairy environment covers the genomic content of the human microbiome.</title>
        <authorList>
            <person name="Roder T."/>
            <person name="Wuthrich D."/>
            <person name="Sattari Z."/>
            <person name="Von Ah U."/>
            <person name="Bar C."/>
            <person name="Ronchi F."/>
            <person name="Macpherson A.J."/>
            <person name="Ganal-Vonarburg S.C."/>
            <person name="Bruggmann R."/>
            <person name="Vergeres G."/>
        </authorList>
    </citation>
    <scope>NUCLEOTIDE SEQUENCE [LARGE SCALE GENOMIC DNA]</scope>
    <source>
        <strain evidence="1 2">FAM 24235</strain>
    </source>
</reference>
<dbReference type="Proteomes" id="UP000307201">
    <property type="component" value="Unassembled WGS sequence"/>
</dbReference>